<reference evidence="2" key="1">
    <citation type="submission" date="2022-11" db="UniProtKB">
        <authorList>
            <consortium name="WormBaseParasite"/>
        </authorList>
    </citation>
    <scope>IDENTIFICATION</scope>
</reference>
<proteinExistence type="predicted"/>
<evidence type="ECO:0000313" key="1">
    <source>
        <dbReference type="Proteomes" id="UP000887566"/>
    </source>
</evidence>
<dbReference type="WBParaSite" id="PSAMB.scaffold6943size8559.g29344.t1">
    <property type="protein sequence ID" value="PSAMB.scaffold6943size8559.g29344.t1"/>
    <property type="gene ID" value="PSAMB.scaffold6943size8559.g29344"/>
</dbReference>
<dbReference type="Proteomes" id="UP000887566">
    <property type="component" value="Unplaced"/>
</dbReference>
<protein>
    <submittedName>
        <fullName evidence="2">Uncharacterized protein</fullName>
    </submittedName>
</protein>
<accession>A0A914X6J7</accession>
<keyword evidence="1" id="KW-1185">Reference proteome</keyword>
<sequence>MEQDSGKSIGNLVNSMPAKNRLLFKMMPASKKENLTKYYQKKSSMAIKACQTDDYLMQSLVGEAGMLRSLDDVNSLIAMCDFGQPTKIVFLSLKTHHPGDHRHRCGLIRIKLDD</sequence>
<evidence type="ECO:0000313" key="2">
    <source>
        <dbReference type="WBParaSite" id="PSAMB.scaffold6943size8559.g29344.t1"/>
    </source>
</evidence>
<organism evidence="1 2">
    <name type="scientific">Plectus sambesii</name>
    <dbReference type="NCBI Taxonomy" id="2011161"/>
    <lineage>
        <taxon>Eukaryota</taxon>
        <taxon>Metazoa</taxon>
        <taxon>Ecdysozoa</taxon>
        <taxon>Nematoda</taxon>
        <taxon>Chromadorea</taxon>
        <taxon>Plectida</taxon>
        <taxon>Plectina</taxon>
        <taxon>Plectoidea</taxon>
        <taxon>Plectidae</taxon>
        <taxon>Plectus</taxon>
    </lineage>
</organism>
<name>A0A914X6J7_9BILA</name>
<dbReference type="AlphaFoldDB" id="A0A914X6J7"/>